<protein>
    <submittedName>
        <fullName evidence="2">Phosphate uptake regulator PhoU</fullName>
    </submittedName>
</protein>
<evidence type="ECO:0000313" key="2">
    <source>
        <dbReference type="EMBL" id="HFK19843.1"/>
    </source>
</evidence>
<dbReference type="GO" id="GO:0030643">
    <property type="term" value="P:intracellular phosphate ion homeostasis"/>
    <property type="evidence" value="ECO:0007669"/>
    <property type="project" value="InterPro"/>
</dbReference>
<dbReference type="Pfam" id="PF01895">
    <property type="entry name" value="PhoU"/>
    <property type="match status" value="1"/>
</dbReference>
<dbReference type="PANTHER" id="PTHR42930">
    <property type="entry name" value="PHOSPHATE-SPECIFIC TRANSPORT SYSTEM ACCESSORY PROTEIN PHOU"/>
    <property type="match status" value="1"/>
</dbReference>
<dbReference type="PANTHER" id="PTHR42930:SF2">
    <property type="entry name" value="PHOU DOMAIN-CONTAINING PROTEIN"/>
    <property type="match status" value="1"/>
</dbReference>
<dbReference type="InterPro" id="IPR038078">
    <property type="entry name" value="PhoU-like_sf"/>
</dbReference>
<sequence length="327" mass="35811">MDYRRLQMSKGGSFLLSLPKEWVKANKLEGGAILKLTEGEGGSLVVRAEGVGEGEKGVAAYIREPEGLERQIRANYLSGADMIVIELGKRMTPTTREAIKSAIHKLIGLEIVEEEANSMTVQCLLQPTSMPVRSTLKRAYTLAANMHRDAETALSHGDLELAETVERRDDEVDRLYFLIVRQLRLAIRSASVAEKLGISPPECLDLRMAAKYIETIADYAGAVASTAQKLKEKELDKEIMVALLKLSDEAYKIHEGAALALFRQDFKLSEGVLLRGQALSGSLVAVDELLMNKQPRIAALLDSIAIYFYQIGAHGIDLAELVSGATV</sequence>
<comment type="caution">
    <text evidence="2">The sequence shown here is derived from an EMBL/GenBank/DDBJ whole genome shotgun (WGS) entry which is preliminary data.</text>
</comment>
<gene>
    <name evidence="2" type="ORF">ENS19_01020</name>
</gene>
<dbReference type="EMBL" id="DSTX01000001">
    <property type="protein sequence ID" value="HFK19843.1"/>
    <property type="molecule type" value="Genomic_DNA"/>
</dbReference>
<name>A0A7C3EVL6_9CREN</name>
<dbReference type="SUPFAM" id="SSF109755">
    <property type="entry name" value="PhoU-like"/>
    <property type="match status" value="1"/>
</dbReference>
<dbReference type="Gene3D" id="1.20.58.220">
    <property type="entry name" value="Phosphate transport system protein phou homolog 2, domain 2"/>
    <property type="match status" value="1"/>
</dbReference>
<dbReference type="InterPro" id="IPR026022">
    <property type="entry name" value="PhoU_dom"/>
</dbReference>
<reference evidence="2" key="1">
    <citation type="journal article" date="2020" name="mSystems">
        <title>Genome- and Community-Level Interaction Insights into Carbon Utilization and Element Cycling Functions of Hydrothermarchaeota in Hydrothermal Sediment.</title>
        <authorList>
            <person name="Zhou Z."/>
            <person name="Liu Y."/>
            <person name="Xu W."/>
            <person name="Pan J."/>
            <person name="Luo Z.H."/>
            <person name="Li M."/>
        </authorList>
    </citation>
    <scope>NUCLEOTIDE SEQUENCE [LARGE SCALE GENOMIC DNA]</scope>
    <source>
        <strain evidence="2">SpSt-468</strain>
    </source>
</reference>
<dbReference type="GO" id="GO:0045936">
    <property type="term" value="P:negative regulation of phosphate metabolic process"/>
    <property type="evidence" value="ECO:0007669"/>
    <property type="project" value="InterPro"/>
</dbReference>
<feature type="domain" description="PhoU" evidence="1">
    <location>
        <begin position="137"/>
        <end position="225"/>
    </location>
</feature>
<proteinExistence type="predicted"/>
<evidence type="ECO:0000259" key="1">
    <source>
        <dbReference type="Pfam" id="PF01895"/>
    </source>
</evidence>
<accession>A0A7C3EVL6</accession>
<organism evidence="2">
    <name type="scientific">Candidatus Methanomethylicus mesodigestus</name>
    <dbReference type="NCBI Taxonomy" id="1867258"/>
    <lineage>
        <taxon>Archaea</taxon>
        <taxon>Thermoproteota</taxon>
        <taxon>Methanosuratincolia</taxon>
        <taxon>Candidatus Methanomethylicales</taxon>
        <taxon>Candidatus Methanomethylicaceae</taxon>
        <taxon>Candidatus Methanomethylicus</taxon>
    </lineage>
</organism>
<dbReference type="AlphaFoldDB" id="A0A7C3EVL6"/>
<dbReference type="InterPro" id="IPR028366">
    <property type="entry name" value="PhoU"/>
</dbReference>